<proteinExistence type="predicted"/>
<dbReference type="Gene3D" id="3.30.9.10">
    <property type="entry name" value="D-Amino Acid Oxidase, subunit A, domain 2"/>
    <property type="match status" value="1"/>
</dbReference>
<evidence type="ECO:0000313" key="3">
    <source>
        <dbReference type="Proteomes" id="UP000615593"/>
    </source>
</evidence>
<protein>
    <submittedName>
        <fullName evidence="2">FAD-dependent oxidoreductase</fullName>
    </submittedName>
</protein>
<dbReference type="GeneID" id="94367967"/>
<dbReference type="Proteomes" id="UP000615593">
    <property type="component" value="Unassembled WGS sequence"/>
</dbReference>
<sequence length="344" mass="39594">MREIDYIIVGFGLSGLNFAKKLIDENKSFVVFDNQSEDASRVAGGIFNPVILKRFNLAWNADVQLIYAKNVYQSIEKLLGVNFLHSKPIYRRFNSAEEQNDWFTASDQPRLSKFLNTELKKTIPNIESEFSFGEVNETGYLDTVLLIETFKKYLHKQENFIEEAFDYNELNSTKNSYKDFTFDNIIFCEGNGLSLNPFFNDLPLVGNKGEYVTIKCEGLDLDEMLKFSLFLIPLGDHLYKVGATYNRQFKNRKPSASAKKLILAKLDKVLQLPYEVVHQEAGIRPTTKDRRALIGRHSEIKNFYVNNGYGSRGIIMAPSAAKWLYDFIEHQKALPVEVNIDRFK</sequence>
<keyword evidence="3" id="KW-1185">Reference proteome</keyword>
<gene>
    <name evidence="2" type="primary">fjo30</name>
    <name evidence="2" type="ORF">GCM10008088_03240</name>
</gene>
<evidence type="ECO:0000313" key="2">
    <source>
        <dbReference type="EMBL" id="GGZ45351.1"/>
    </source>
</evidence>
<dbReference type="Pfam" id="PF01266">
    <property type="entry name" value="DAO"/>
    <property type="match status" value="1"/>
</dbReference>
<dbReference type="InterPro" id="IPR006076">
    <property type="entry name" value="FAD-dep_OxRdtase"/>
</dbReference>
<dbReference type="Gene3D" id="3.50.50.60">
    <property type="entry name" value="FAD/NAD(P)-binding domain"/>
    <property type="match status" value="1"/>
</dbReference>
<reference evidence="3" key="1">
    <citation type="journal article" date="2019" name="Int. J. Syst. Evol. Microbiol.">
        <title>The Global Catalogue of Microorganisms (GCM) 10K type strain sequencing project: providing services to taxonomists for standard genome sequencing and annotation.</title>
        <authorList>
            <consortium name="The Broad Institute Genomics Platform"/>
            <consortium name="The Broad Institute Genome Sequencing Center for Infectious Disease"/>
            <person name="Wu L."/>
            <person name="Ma J."/>
        </authorList>
    </citation>
    <scope>NUCLEOTIDE SEQUENCE [LARGE SCALE GENOMIC DNA]</scope>
    <source>
        <strain evidence="3">KCTC 12708</strain>
    </source>
</reference>
<dbReference type="InterPro" id="IPR036188">
    <property type="entry name" value="FAD/NAD-bd_sf"/>
</dbReference>
<dbReference type="PANTHER" id="PTHR13847">
    <property type="entry name" value="SARCOSINE DEHYDROGENASE-RELATED"/>
    <property type="match status" value="1"/>
</dbReference>
<dbReference type="RefSeq" id="WP_027885942.1">
    <property type="nucleotide sequence ID" value="NZ_BMWY01000001.1"/>
</dbReference>
<accession>A0ABQ3BI88</accession>
<dbReference type="SUPFAM" id="SSF51971">
    <property type="entry name" value="Nucleotide-binding domain"/>
    <property type="match status" value="1"/>
</dbReference>
<dbReference type="EMBL" id="BMWY01000001">
    <property type="protein sequence ID" value="GGZ45351.1"/>
    <property type="molecule type" value="Genomic_DNA"/>
</dbReference>
<comment type="caution">
    <text evidence="2">The sequence shown here is derived from an EMBL/GenBank/DDBJ whole genome shotgun (WGS) entry which is preliminary data.</text>
</comment>
<name>A0ABQ3BI88_9FLAO</name>
<feature type="domain" description="FAD dependent oxidoreductase" evidence="1">
    <location>
        <begin position="5"/>
        <end position="325"/>
    </location>
</feature>
<organism evidence="2 3">
    <name type="scientific">Mesonia mobilis</name>
    <dbReference type="NCBI Taxonomy" id="369791"/>
    <lineage>
        <taxon>Bacteria</taxon>
        <taxon>Pseudomonadati</taxon>
        <taxon>Bacteroidota</taxon>
        <taxon>Flavobacteriia</taxon>
        <taxon>Flavobacteriales</taxon>
        <taxon>Flavobacteriaceae</taxon>
        <taxon>Mesonia</taxon>
    </lineage>
</organism>
<evidence type="ECO:0000259" key="1">
    <source>
        <dbReference type="Pfam" id="PF01266"/>
    </source>
</evidence>